<dbReference type="RefSeq" id="WP_152204663.1">
    <property type="nucleotide sequence ID" value="NZ_VUKF01000065.1"/>
</dbReference>
<feature type="domain" description="Methyltransferase" evidence="1">
    <location>
        <begin position="38"/>
        <end position="166"/>
    </location>
</feature>
<dbReference type="SUPFAM" id="SSF53335">
    <property type="entry name" value="S-adenosyl-L-methionine-dependent methyltransferases"/>
    <property type="match status" value="1"/>
</dbReference>
<keyword evidence="3" id="KW-1185">Reference proteome</keyword>
<dbReference type="PANTHER" id="PTHR43591:SF24">
    <property type="entry name" value="2-METHOXY-6-POLYPRENYL-1,4-BENZOQUINOL METHYLASE, MITOCHONDRIAL"/>
    <property type="match status" value="1"/>
</dbReference>
<dbReference type="CDD" id="cd02440">
    <property type="entry name" value="AdoMet_MTases"/>
    <property type="match status" value="1"/>
</dbReference>
<dbReference type="OrthoDB" id="9795634at2"/>
<evidence type="ECO:0000313" key="3">
    <source>
        <dbReference type="Proteomes" id="UP000451860"/>
    </source>
</evidence>
<name>A0A7J5UML3_9MICO</name>
<keyword evidence="2" id="KW-0808">Transferase</keyword>
<sequence>MPRREAAYTHGHHDSVVAAHAARTAESSAAYLLAHLRPGMSVLDVGCGPGTITVGLADRVAPGPVVGLDRDAGVLRRARGGAARANLRYAVGDVYALPVATASVDVVHAHQVLQHLGDPVAALREMRRVLRPGGLLAVRDADYAAMTWYPHDDDLTAWNDLYHRVARRNGGEPDAGRRLHACVRAAGFTDVDASAGTWCFATPEERGWWAGQWAERVRRSALGEQAVALGLARPADLERLAAAWLRWAAAEDGWFVVLHGQVLARRGAAPGPAPAAN</sequence>
<dbReference type="InterPro" id="IPR025714">
    <property type="entry name" value="Methyltranfer_dom"/>
</dbReference>
<dbReference type="Pfam" id="PF13847">
    <property type="entry name" value="Methyltransf_31"/>
    <property type="match status" value="1"/>
</dbReference>
<reference evidence="2 3" key="1">
    <citation type="submission" date="2019-10" db="EMBL/GenBank/DDBJ databases">
        <title>Georgenia wutianyii sp. nov. and Georgenia yuyongxinii sp. nov. isolated from plateau pika (Ochotona curzoniae) in the Qinghai-Tibet plateau of China.</title>
        <authorList>
            <person name="Tian Z."/>
        </authorList>
    </citation>
    <scope>NUCLEOTIDE SEQUENCE [LARGE SCALE GENOMIC DNA]</scope>
    <source>
        <strain evidence="2 3">DSM 21501</strain>
    </source>
</reference>
<evidence type="ECO:0000259" key="1">
    <source>
        <dbReference type="Pfam" id="PF13847"/>
    </source>
</evidence>
<dbReference type="InterPro" id="IPR029063">
    <property type="entry name" value="SAM-dependent_MTases_sf"/>
</dbReference>
<dbReference type="EMBL" id="WHJE01000089">
    <property type="protein sequence ID" value="KAE8763183.1"/>
    <property type="molecule type" value="Genomic_DNA"/>
</dbReference>
<proteinExistence type="predicted"/>
<protein>
    <submittedName>
        <fullName evidence="2">Methyltransferase domain-containing protein</fullName>
    </submittedName>
</protein>
<dbReference type="GO" id="GO:0008168">
    <property type="term" value="F:methyltransferase activity"/>
    <property type="evidence" value="ECO:0007669"/>
    <property type="project" value="UniProtKB-KW"/>
</dbReference>
<dbReference type="AlphaFoldDB" id="A0A7J5UML3"/>
<dbReference type="PANTHER" id="PTHR43591">
    <property type="entry name" value="METHYLTRANSFERASE"/>
    <property type="match status" value="1"/>
</dbReference>
<comment type="caution">
    <text evidence="2">The sequence shown here is derived from an EMBL/GenBank/DDBJ whole genome shotgun (WGS) entry which is preliminary data.</text>
</comment>
<keyword evidence="2" id="KW-0489">Methyltransferase</keyword>
<organism evidence="2 3">
    <name type="scientific">Georgenia thermotolerans</name>
    <dbReference type="NCBI Taxonomy" id="527326"/>
    <lineage>
        <taxon>Bacteria</taxon>
        <taxon>Bacillati</taxon>
        <taxon>Actinomycetota</taxon>
        <taxon>Actinomycetes</taxon>
        <taxon>Micrococcales</taxon>
        <taxon>Bogoriellaceae</taxon>
        <taxon>Georgenia</taxon>
    </lineage>
</organism>
<evidence type="ECO:0000313" key="2">
    <source>
        <dbReference type="EMBL" id="KAE8763183.1"/>
    </source>
</evidence>
<dbReference type="GO" id="GO:0032259">
    <property type="term" value="P:methylation"/>
    <property type="evidence" value="ECO:0007669"/>
    <property type="project" value="UniProtKB-KW"/>
</dbReference>
<dbReference type="Gene3D" id="3.40.50.150">
    <property type="entry name" value="Vaccinia Virus protein VP39"/>
    <property type="match status" value="1"/>
</dbReference>
<accession>A0A7J5UML3</accession>
<dbReference type="Proteomes" id="UP000451860">
    <property type="component" value="Unassembled WGS sequence"/>
</dbReference>
<gene>
    <name evidence="2" type="ORF">GB883_15460</name>
</gene>